<keyword evidence="1" id="KW-0812">Transmembrane</keyword>
<evidence type="ECO:0000256" key="1">
    <source>
        <dbReference type="SAM" id="Phobius"/>
    </source>
</evidence>
<dbReference type="InterPro" id="IPR031982">
    <property type="entry name" value="PilE-like"/>
</dbReference>
<dbReference type="RefSeq" id="WP_110399206.1">
    <property type="nucleotide sequence ID" value="NZ_QJJS01000002.1"/>
</dbReference>
<reference evidence="2 3" key="1">
    <citation type="submission" date="2018-05" db="EMBL/GenBank/DDBJ databases">
        <title>Genomic Encyclopedia of Type Strains, Phase IV (KMG-IV): sequencing the most valuable type-strain genomes for metagenomic binning, comparative biology and taxonomic classification.</title>
        <authorList>
            <person name="Goeker M."/>
        </authorList>
    </citation>
    <scope>NUCLEOTIDE SEQUENCE [LARGE SCALE GENOMIC DNA]</scope>
    <source>
        <strain evidence="2 3">DSM 566</strain>
    </source>
</reference>
<dbReference type="Gene3D" id="3.30.700.10">
    <property type="entry name" value="Glycoprotein, Type 4 Pilin"/>
    <property type="match status" value="1"/>
</dbReference>
<dbReference type="InterPro" id="IPR045584">
    <property type="entry name" value="Pilin-like"/>
</dbReference>
<keyword evidence="1" id="KW-1133">Transmembrane helix</keyword>
<proteinExistence type="predicted"/>
<accession>A0A318H565</accession>
<gene>
    <name evidence="2" type="ORF">C7444_10233</name>
</gene>
<dbReference type="Proteomes" id="UP000247811">
    <property type="component" value="Unassembled WGS sequence"/>
</dbReference>
<keyword evidence="1" id="KW-0472">Membrane</keyword>
<organism evidence="2 3">
    <name type="scientific">Sphaerotilus hippei</name>
    <dbReference type="NCBI Taxonomy" id="744406"/>
    <lineage>
        <taxon>Bacteria</taxon>
        <taxon>Pseudomonadati</taxon>
        <taxon>Pseudomonadota</taxon>
        <taxon>Betaproteobacteria</taxon>
        <taxon>Burkholderiales</taxon>
        <taxon>Sphaerotilaceae</taxon>
        <taxon>Sphaerotilus</taxon>
    </lineage>
</organism>
<name>A0A318H565_9BURK</name>
<dbReference type="AlphaFoldDB" id="A0A318H565"/>
<keyword evidence="3" id="KW-1185">Reference proteome</keyword>
<dbReference type="Pfam" id="PF16732">
    <property type="entry name" value="ComP_DUS"/>
    <property type="match status" value="1"/>
</dbReference>
<comment type="caution">
    <text evidence="2">The sequence shown here is derived from an EMBL/GenBank/DDBJ whole genome shotgun (WGS) entry which is preliminary data.</text>
</comment>
<dbReference type="OrthoDB" id="8592370at2"/>
<dbReference type="GO" id="GO:0043683">
    <property type="term" value="P:type IV pilus assembly"/>
    <property type="evidence" value="ECO:0007669"/>
    <property type="project" value="InterPro"/>
</dbReference>
<sequence length="155" mass="16483">MPAPPPPRPARGHTLVELCIGLVVLAVLATVALPSYQEQLRRIRRSDALRALATVQQWQERWRAGHEHYCATLGTGGLGLPEHSPDGHYRITLALDAATPGSAYTVRASALDGQQGDSGCQELALELGEGTLVQRSGPDATLGNGAAANQRCWGR</sequence>
<evidence type="ECO:0000313" key="2">
    <source>
        <dbReference type="EMBL" id="PXW98557.1"/>
    </source>
</evidence>
<evidence type="ECO:0000313" key="3">
    <source>
        <dbReference type="Proteomes" id="UP000247811"/>
    </source>
</evidence>
<feature type="transmembrane region" description="Helical" evidence="1">
    <location>
        <begin position="15"/>
        <end position="36"/>
    </location>
</feature>
<dbReference type="SUPFAM" id="SSF54523">
    <property type="entry name" value="Pili subunits"/>
    <property type="match status" value="1"/>
</dbReference>
<protein>
    <submittedName>
        <fullName evidence="2">Type IV pilus assembly protein PilE</fullName>
    </submittedName>
</protein>
<dbReference type="EMBL" id="QJJS01000002">
    <property type="protein sequence ID" value="PXW98557.1"/>
    <property type="molecule type" value="Genomic_DNA"/>
</dbReference>